<protein>
    <submittedName>
        <fullName evidence="1">Uncharacterized protein</fullName>
    </submittedName>
</protein>
<evidence type="ECO:0000313" key="1">
    <source>
        <dbReference type="EMBL" id="MBT1540452.1"/>
    </source>
</evidence>
<organism evidence="1 2">
    <name type="scientific">Curtobacterium flaccumfaciens pv. flaccumfaciens</name>
    <dbReference type="NCBI Taxonomy" id="138532"/>
    <lineage>
        <taxon>Bacteria</taxon>
        <taxon>Bacillati</taxon>
        <taxon>Actinomycetota</taxon>
        <taxon>Actinomycetes</taxon>
        <taxon>Micrococcales</taxon>
        <taxon>Microbacteriaceae</taxon>
        <taxon>Curtobacterium</taxon>
    </lineage>
</organism>
<dbReference type="Proteomes" id="UP000709437">
    <property type="component" value="Unassembled WGS sequence"/>
</dbReference>
<evidence type="ECO:0000313" key="2">
    <source>
        <dbReference type="Proteomes" id="UP000709437"/>
    </source>
</evidence>
<dbReference type="InterPro" id="IPR036287">
    <property type="entry name" value="Rv1873-like_sf"/>
</dbReference>
<accession>A0A9Q2VZH8</accession>
<dbReference type="SUPFAM" id="SSF140736">
    <property type="entry name" value="Rv1873-like"/>
    <property type="match status" value="1"/>
</dbReference>
<dbReference type="EMBL" id="JAHEWX010000001">
    <property type="protein sequence ID" value="MBT1540452.1"/>
    <property type="molecule type" value="Genomic_DNA"/>
</dbReference>
<dbReference type="RefSeq" id="WP_201300466.1">
    <property type="nucleotide sequence ID" value="NZ_JAHEWX010000001.1"/>
</dbReference>
<gene>
    <name evidence="1" type="ORF">KK103_01650</name>
</gene>
<dbReference type="AlphaFoldDB" id="A0A9Q2VZH8"/>
<comment type="caution">
    <text evidence="1">The sequence shown here is derived from an EMBL/GenBank/DDBJ whole genome shotgun (WGS) entry which is preliminary data.</text>
</comment>
<reference evidence="1" key="1">
    <citation type="submission" date="2021-05" db="EMBL/GenBank/DDBJ databases">
        <title>Whole genome sequence of Curtobacterium flaccumfaciens pv. flaccumfaciens strain CFBP 3417.</title>
        <authorList>
            <person name="Osdaghi E."/>
            <person name="Taghouti G."/>
            <person name="Portier P."/>
            <person name="Fazliarab A."/>
            <person name="Taghavi S.M."/>
            <person name="Briand M."/>
            <person name="Le-Saux M."/>
            <person name="Jacques M.-A."/>
        </authorList>
    </citation>
    <scope>NUCLEOTIDE SEQUENCE</scope>
    <source>
        <strain evidence="1">CFBP 3417</strain>
    </source>
</reference>
<name>A0A9Q2VZH8_9MICO</name>
<proteinExistence type="predicted"/>
<sequence>MTLFARIAADPGPFVAVLDRWYDAAEDPATIRLLVDRGPARTGT</sequence>